<comment type="caution">
    <text evidence="1">The sequence shown here is derived from an EMBL/GenBank/DDBJ whole genome shotgun (WGS) entry which is preliminary data.</text>
</comment>
<accession>A0A657M1H5</accession>
<keyword evidence="2" id="KW-1185">Reference proteome</keyword>
<dbReference type="Proteomes" id="UP000182661">
    <property type="component" value="Unassembled WGS sequence"/>
</dbReference>
<dbReference type="AlphaFoldDB" id="A0A657M1H5"/>
<evidence type="ECO:0000313" key="1">
    <source>
        <dbReference type="EMBL" id="OJG00573.1"/>
    </source>
</evidence>
<name>A0A657M1H5_9HYPH</name>
<protein>
    <submittedName>
        <fullName evidence="1">Uncharacterized protein</fullName>
    </submittedName>
</protein>
<proteinExistence type="predicted"/>
<organism evidence="1 2">
    <name type="scientific">Pararhizobium antarcticum</name>
    <dbReference type="NCBI Taxonomy" id="1798805"/>
    <lineage>
        <taxon>Bacteria</taxon>
        <taxon>Pseudomonadati</taxon>
        <taxon>Pseudomonadota</taxon>
        <taxon>Alphaproteobacteria</taxon>
        <taxon>Hyphomicrobiales</taxon>
        <taxon>Rhizobiaceae</taxon>
        <taxon>Rhizobium/Agrobacterium group</taxon>
        <taxon>Pararhizobium</taxon>
    </lineage>
</organism>
<gene>
    <name evidence="1" type="ORF">AX760_10430</name>
</gene>
<sequence length="196" mass="21431">MRKKRNHDPQQIIPFYAPGKDLFGSAPANRARLWIVRGDGMNSEGGAISMQDAYWRADFGMPGFMMPGFAAIHAEETRAHEHWTQSLVQENHSVESWVCDLSTGLFCIGEKARARHGLAGEASGLLDLVRSYAKEDRQTILSILEEATSTSSSFCYCTTIMLGAGPASRIFCVGSSDVRAAKGRLQGVFAFPQLNG</sequence>
<dbReference type="EMBL" id="LSRP01000024">
    <property type="protein sequence ID" value="OJG00573.1"/>
    <property type="molecule type" value="Genomic_DNA"/>
</dbReference>
<evidence type="ECO:0000313" key="2">
    <source>
        <dbReference type="Proteomes" id="UP000182661"/>
    </source>
</evidence>
<reference evidence="1 2" key="1">
    <citation type="submission" date="2016-02" db="EMBL/GenBank/DDBJ databases">
        <title>Genome sequencing of a beta-galactosidase producing bacteria Rhizobium sp. 59.</title>
        <authorList>
            <person name="Wang D."/>
            <person name="Kot W."/>
            <person name="Qin Y."/>
            <person name="Hansen L."/>
            <person name="Naqvi K."/>
            <person name="Rensing C."/>
        </authorList>
    </citation>
    <scope>NUCLEOTIDE SEQUENCE [LARGE SCALE GENOMIC DNA]</scope>
    <source>
        <strain evidence="1 2">59</strain>
    </source>
</reference>